<reference evidence="2 3" key="1">
    <citation type="submission" date="2020-01" db="EMBL/GenBank/DDBJ databases">
        <title>Vast differences in strain-level diversity in the gut microbiota of two closely related honey bee species.</title>
        <authorList>
            <person name="Ellegaard K.M."/>
            <person name="Suenami S."/>
            <person name="Miyazaki R."/>
            <person name="Engel P."/>
        </authorList>
    </citation>
    <scope>NUCLEOTIDE SEQUENCE [LARGE SCALE GENOMIC DNA]</scope>
    <source>
        <strain evidence="2 3">ESL0416</strain>
    </source>
</reference>
<evidence type="ECO:0000256" key="1">
    <source>
        <dbReference type="SAM" id="Phobius"/>
    </source>
</evidence>
<dbReference type="Proteomes" id="UP000826550">
    <property type="component" value="Chromosome"/>
</dbReference>
<evidence type="ECO:0000313" key="2">
    <source>
        <dbReference type="EMBL" id="QYN53532.1"/>
    </source>
</evidence>
<dbReference type="RefSeq" id="WP_220220200.1">
    <property type="nucleotide sequence ID" value="NZ_CP048268.1"/>
</dbReference>
<name>A0ABX8W9W4_9LACO</name>
<protein>
    <recommendedName>
        <fullName evidence="4">ABC transporter ATP-binding protein</fullName>
    </recommendedName>
</protein>
<organism evidence="2 3">
    <name type="scientific">Lactobacillus panisapium</name>
    <dbReference type="NCBI Taxonomy" id="2012495"/>
    <lineage>
        <taxon>Bacteria</taxon>
        <taxon>Bacillati</taxon>
        <taxon>Bacillota</taxon>
        <taxon>Bacilli</taxon>
        <taxon>Lactobacillales</taxon>
        <taxon>Lactobacillaceae</taxon>
        <taxon>Lactobacillus</taxon>
    </lineage>
</organism>
<dbReference type="EMBL" id="CP048268">
    <property type="protein sequence ID" value="QYN53532.1"/>
    <property type="molecule type" value="Genomic_DNA"/>
</dbReference>
<keyword evidence="1" id="KW-0812">Transmembrane</keyword>
<evidence type="ECO:0000313" key="3">
    <source>
        <dbReference type="Proteomes" id="UP000826550"/>
    </source>
</evidence>
<feature type="transmembrane region" description="Helical" evidence="1">
    <location>
        <begin position="7"/>
        <end position="31"/>
    </location>
</feature>
<gene>
    <name evidence="2" type="ORF">GYM71_08925</name>
</gene>
<keyword evidence="3" id="KW-1185">Reference proteome</keyword>
<evidence type="ECO:0008006" key="4">
    <source>
        <dbReference type="Google" id="ProtNLM"/>
    </source>
</evidence>
<accession>A0ABX8W9W4</accession>
<proteinExistence type="predicted"/>
<feature type="transmembrane region" description="Helical" evidence="1">
    <location>
        <begin position="37"/>
        <end position="55"/>
    </location>
</feature>
<keyword evidence="1" id="KW-0472">Membrane</keyword>
<keyword evidence="1" id="KW-1133">Transmembrane helix</keyword>
<sequence length="119" mass="13600">MRGQSVFAVIYGVISALVAFIAASAICLRTFHWTLPAAILAASVFALFFFALSWFRGLASVEIKRIAREYKLSDQDLAEITGMKASDFPIYHDKLQLILPKRYWPKILEALQKYEQERK</sequence>